<feature type="coiled-coil region" evidence="16">
    <location>
        <begin position="450"/>
        <end position="477"/>
    </location>
</feature>
<keyword evidence="16" id="KW-0175">Coiled coil</keyword>
<comment type="subcellular location">
    <subcellularLocation>
        <location evidence="1">Secreted</location>
        <location evidence="1">Cell wall</location>
    </subcellularLocation>
</comment>
<dbReference type="InterPro" id="IPR014729">
    <property type="entry name" value="Rossmann-like_a/b/a_fold"/>
</dbReference>
<dbReference type="EMBL" id="LS974625">
    <property type="protein sequence ID" value="CAG7867543.1"/>
    <property type="molecule type" value="Genomic_DNA"/>
</dbReference>
<evidence type="ECO:0000256" key="11">
    <source>
        <dbReference type="ARBA" id="ARBA00023316"/>
    </source>
</evidence>
<evidence type="ECO:0000256" key="2">
    <source>
        <dbReference type="ARBA" id="ARBA00005184"/>
    </source>
</evidence>
<evidence type="ECO:0000256" key="13">
    <source>
        <dbReference type="ARBA" id="ARBA00057335"/>
    </source>
</evidence>
<evidence type="ECO:0000313" key="19">
    <source>
        <dbReference type="EMBL" id="CAG7867543.1"/>
    </source>
</evidence>
<keyword evidence="6" id="KW-0964">Secreted</keyword>
<dbReference type="PANTHER" id="PTHR31321:SF33">
    <property type="entry name" value="PECTINESTERASE 8-RELATED"/>
    <property type="match status" value="1"/>
</dbReference>
<dbReference type="Gene3D" id="3.40.50.620">
    <property type="entry name" value="HUPs"/>
    <property type="match status" value="1"/>
</dbReference>
<evidence type="ECO:0000256" key="5">
    <source>
        <dbReference type="ARBA" id="ARBA00022512"/>
    </source>
</evidence>
<sequence length="583" mass="65954">MKFRTISLPLSIGIAIVAILASKTLFDTHPRAFMHNPFDVLHTIKAISYSAITSVYSRHHHHHHHHHKKPSDTKKKVSICDDFPKNIPPPDTDTTSYLCVDKKGCCNFTTVQSAVDAIGNFSQKRNVIWINSGMYYEKVVIPKTKPNITLQGQGFETTAIAWNDTAYSANGTFYCATVQVFGSQFVAKNISFMNVAPIPKPGDVGAQAVAIRIGGDQSAFLGCGFFGAQDTLHDDRGRHYFKNCYIQGSIDFIFGNAKSLYQDCQIISMANQVSPGSKSVNGAVTANGRNSKDENSGFAFVNCTIGGTGHVWLGRAWRPYSRVIFVSTYMTDVIASEGWNNFNDPSRDAWVDEVIPDAPWVINQEFLDKHRIAYVAHDALPYADASGAGKDVYEFVKKVGRFKETKRTEGISTSDIIMRIVKDYNQYVMRNLDRGYSREDLGVSFVKEKRLRVNMRLKKLQEKVKAQQEKVGEKIQTVKMVRNEWVENADRWVAGFLEMFEEGCHKMGTAIRDRIQEKLMRQESKELLETGQNGQHKDTEEQFYEEYFEHDIVDSCEDNEDDEEAYYDEIEEQCSASKALKSN</sequence>
<dbReference type="InterPro" id="IPR004821">
    <property type="entry name" value="Cyt_trans-like"/>
</dbReference>
<evidence type="ECO:0000256" key="15">
    <source>
        <dbReference type="RuleBase" id="RU000589"/>
    </source>
</evidence>
<evidence type="ECO:0000256" key="3">
    <source>
        <dbReference type="ARBA" id="ARBA00008891"/>
    </source>
</evidence>
<dbReference type="InterPro" id="IPR012334">
    <property type="entry name" value="Pectin_lyas_fold"/>
</dbReference>
<dbReference type="AlphaFoldDB" id="A0A8D9D3P0"/>
<evidence type="ECO:0000259" key="18">
    <source>
        <dbReference type="Pfam" id="PF01467"/>
    </source>
</evidence>
<keyword evidence="5" id="KW-0134">Cell wall</keyword>
<evidence type="ECO:0000313" key="20">
    <source>
        <dbReference type="Proteomes" id="UP000694005"/>
    </source>
</evidence>
<keyword evidence="7" id="KW-0732">Signal</keyword>
<dbReference type="Pfam" id="PF01467">
    <property type="entry name" value="CTP_transf_like"/>
    <property type="match status" value="1"/>
</dbReference>
<evidence type="ECO:0000259" key="17">
    <source>
        <dbReference type="Pfam" id="PF01095"/>
    </source>
</evidence>
<protein>
    <recommendedName>
        <fullName evidence="4 15">Pectinesterase</fullName>
        <ecNumber evidence="4 15">3.1.1.11</ecNumber>
    </recommendedName>
</protein>
<comment type="function">
    <text evidence="13">Acts in the modification of cell walls via demethylesterification of cell wall pectin.</text>
</comment>
<keyword evidence="9 15" id="KW-0063">Aspartyl esterase</keyword>
<evidence type="ECO:0000256" key="8">
    <source>
        <dbReference type="ARBA" id="ARBA00022801"/>
    </source>
</evidence>
<evidence type="ECO:0000256" key="7">
    <source>
        <dbReference type="ARBA" id="ARBA00022729"/>
    </source>
</evidence>
<keyword evidence="11" id="KW-0961">Cell wall biogenesis/degradation</keyword>
<keyword evidence="10" id="KW-0325">Glycoprotein</keyword>
<evidence type="ECO:0000256" key="14">
    <source>
        <dbReference type="PROSITE-ProRule" id="PRU10040"/>
    </source>
</evidence>
<dbReference type="Pfam" id="PF01095">
    <property type="entry name" value="Pectinesterase"/>
    <property type="match status" value="1"/>
</dbReference>
<name>A0A8D9D3P0_BRACM</name>
<dbReference type="Gene3D" id="2.160.20.10">
    <property type="entry name" value="Single-stranded right-handed beta-helix, Pectin lyase-like"/>
    <property type="match status" value="1"/>
</dbReference>
<dbReference type="EC" id="3.1.1.11" evidence="4 15"/>
<comment type="catalytic activity">
    <reaction evidence="12 15">
        <text>[(1-&gt;4)-alpha-D-galacturonosyl methyl ester](n) + n H2O = [(1-&gt;4)-alpha-D-galacturonosyl](n) + n methanol + n H(+)</text>
        <dbReference type="Rhea" id="RHEA:22380"/>
        <dbReference type="Rhea" id="RHEA-COMP:14570"/>
        <dbReference type="Rhea" id="RHEA-COMP:14573"/>
        <dbReference type="ChEBI" id="CHEBI:15377"/>
        <dbReference type="ChEBI" id="CHEBI:15378"/>
        <dbReference type="ChEBI" id="CHEBI:17790"/>
        <dbReference type="ChEBI" id="CHEBI:140522"/>
        <dbReference type="ChEBI" id="CHEBI:140523"/>
        <dbReference type="EC" id="3.1.1.11"/>
    </reaction>
</comment>
<reference evidence="19 20" key="1">
    <citation type="submission" date="2021-07" db="EMBL/GenBank/DDBJ databases">
        <authorList>
            <consortium name="Genoscope - CEA"/>
            <person name="William W."/>
        </authorList>
    </citation>
    <scope>NUCLEOTIDE SEQUENCE [LARGE SCALE GENOMIC DNA]</scope>
</reference>
<accession>A0A8D9D3P0</accession>
<dbReference type="GO" id="GO:0030599">
    <property type="term" value="F:pectinesterase activity"/>
    <property type="evidence" value="ECO:0007669"/>
    <property type="project" value="UniProtKB-UniRule"/>
</dbReference>
<comment type="pathway">
    <text evidence="2 15">Glycan metabolism; pectin degradation; 2-dehydro-3-deoxy-D-gluconate from pectin: step 1/5.</text>
</comment>
<dbReference type="FunFam" id="2.160.20.10:FF:000033">
    <property type="entry name" value="Pectinesterase"/>
    <property type="match status" value="1"/>
</dbReference>
<dbReference type="GO" id="GO:0042545">
    <property type="term" value="P:cell wall modification"/>
    <property type="evidence" value="ECO:0007669"/>
    <property type="project" value="UniProtKB-UniRule"/>
</dbReference>
<dbReference type="GO" id="GO:0045490">
    <property type="term" value="P:pectin catabolic process"/>
    <property type="evidence" value="ECO:0007669"/>
    <property type="project" value="UniProtKB-UniRule"/>
</dbReference>
<evidence type="ECO:0000256" key="16">
    <source>
        <dbReference type="SAM" id="Coils"/>
    </source>
</evidence>
<proteinExistence type="inferred from homology"/>
<dbReference type="UniPathway" id="UPA00545">
    <property type="reaction ID" value="UER00823"/>
</dbReference>
<comment type="similarity">
    <text evidence="3">Belongs to the pectinesterase family.</text>
</comment>
<evidence type="ECO:0000256" key="1">
    <source>
        <dbReference type="ARBA" id="ARBA00004191"/>
    </source>
</evidence>
<evidence type="ECO:0000256" key="6">
    <source>
        <dbReference type="ARBA" id="ARBA00022525"/>
    </source>
</evidence>
<dbReference type="Proteomes" id="UP000694005">
    <property type="component" value="Chromosome A09"/>
</dbReference>
<evidence type="ECO:0000256" key="12">
    <source>
        <dbReference type="ARBA" id="ARBA00047928"/>
    </source>
</evidence>
<dbReference type="PANTHER" id="PTHR31321">
    <property type="entry name" value="ACYL-COA THIOESTER HYDROLASE YBHC-RELATED"/>
    <property type="match status" value="1"/>
</dbReference>
<evidence type="ECO:0000256" key="4">
    <source>
        <dbReference type="ARBA" id="ARBA00013229"/>
    </source>
</evidence>
<organism evidence="19 20">
    <name type="scientific">Brassica campestris</name>
    <name type="common">Field mustard</name>
    <dbReference type="NCBI Taxonomy" id="3711"/>
    <lineage>
        <taxon>Eukaryota</taxon>
        <taxon>Viridiplantae</taxon>
        <taxon>Streptophyta</taxon>
        <taxon>Embryophyta</taxon>
        <taxon>Tracheophyta</taxon>
        <taxon>Spermatophyta</taxon>
        <taxon>Magnoliopsida</taxon>
        <taxon>eudicotyledons</taxon>
        <taxon>Gunneridae</taxon>
        <taxon>Pentapetalae</taxon>
        <taxon>rosids</taxon>
        <taxon>malvids</taxon>
        <taxon>Brassicales</taxon>
        <taxon>Brassicaceae</taxon>
        <taxon>Brassiceae</taxon>
        <taxon>Brassica</taxon>
    </lineage>
</organism>
<dbReference type="InterPro" id="IPR011050">
    <property type="entry name" value="Pectin_lyase_fold/virulence"/>
</dbReference>
<feature type="domain" description="Cytidyltransferase-like" evidence="18">
    <location>
        <begin position="349"/>
        <end position="418"/>
    </location>
</feature>
<keyword evidence="8 15" id="KW-0378">Hydrolase</keyword>
<gene>
    <name evidence="19" type="ORF">BRAPAZ1V2_A09P80100.2</name>
</gene>
<feature type="active site" evidence="14">
    <location>
        <position position="251"/>
    </location>
</feature>
<dbReference type="PROSITE" id="PS00503">
    <property type="entry name" value="PECTINESTERASE_2"/>
    <property type="match status" value="1"/>
</dbReference>
<dbReference type="InterPro" id="IPR033131">
    <property type="entry name" value="Pectinesterase_Asp_AS"/>
</dbReference>
<dbReference type="SUPFAM" id="SSF51126">
    <property type="entry name" value="Pectin lyase-like"/>
    <property type="match status" value="1"/>
</dbReference>
<dbReference type="InterPro" id="IPR000070">
    <property type="entry name" value="Pectinesterase_cat"/>
</dbReference>
<feature type="domain" description="Pectinesterase catalytic" evidence="17">
    <location>
        <begin position="99"/>
        <end position="344"/>
    </location>
</feature>
<evidence type="ECO:0000256" key="9">
    <source>
        <dbReference type="ARBA" id="ARBA00023085"/>
    </source>
</evidence>
<evidence type="ECO:0000256" key="10">
    <source>
        <dbReference type="ARBA" id="ARBA00023180"/>
    </source>
</evidence>
<dbReference type="Gramene" id="A09p80100.2_BraZ1">
    <property type="protein sequence ID" value="A09p80100.2_BraZ1.CDS"/>
    <property type="gene ID" value="A09g80100.2_BraZ1"/>
</dbReference>